<dbReference type="PANTHER" id="PTHR45754">
    <property type="entry name" value="METHYLENETETRAHYDROFOLATE REDUCTASE"/>
    <property type="match status" value="1"/>
</dbReference>
<comment type="catalytic activity">
    <reaction evidence="8">
        <text>(6S)-5-methyl-5,6,7,8-tetrahydrofolate + NAD(+) = (6R)-5,10-methylene-5,6,7,8-tetrahydrofolate + NADH + H(+)</text>
        <dbReference type="Rhea" id="RHEA:19821"/>
        <dbReference type="ChEBI" id="CHEBI:15378"/>
        <dbReference type="ChEBI" id="CHEBI:15636"/>
        <dbReference type="ChEBI" id="CHEBI:18608"/>
        <dbReference type="ChEBI" id="CHEBI:57540"/>
        <dbReference type="ChEBI" id="CHEBI:57945"/>
        <dbReference type="EC" id="1.5.1.54"/>
    </reaction>
    <physiologicalReaction direction="right-to-left" evidence="8">
        <dbReference type="Rhea" id="RHEA:19823"/>
    </physiologicalReaction>
</comment>
<reference evidence="11 12" key="1">
    <citation type="submission" date="2019-07" db="EMBL/GenBank/DDBJ databases">
        <title>Whole genome shotgun sequence of Gluconobacter wancherniae NBRC 103581.</title>
        <authorList>
            <person name="Hosoyama A."/>
            <person name="Uohara A."/>
            <person name="Ohji S."/>
            <person name="Ichikawa N."/>
        </authorList>
    </citation>
    <scope>NUCLEOTIDE SEQUENCE [LARGE SCALE GENOMIC DNA]</scope>
    <source>
        <strain evidence="11 12">NBRC 103581</strain>
    </source>
</reference>
<evidence type="ECO:0000256" key="10">
    <source>
        <dbReference type="SAM" id="Phobius"/>
    </source>
</evidence>
<comment type="cofactor">
    <cofactor evidence="1 9">
        <name>FAD</name>
        <dbReference type="ChEBI" id="CHEBI:57692"/>
    </cofactor>
</comment>
<comment type="similarity">
    <text evidence="3 9">Belongs to the methylenetetrahydrofolate reductase family.</text>
</comment>
<evidence type="ECO:0000256" key="7">
    <source>
        <dbReference type="ARBA" id="ARBA00034478"/>
    </source>
</evidence>
<organism evidence="11 12">
    <name type="scientific">Gluconobacter wancherniae NBRC 103581</name>
    <dbReference type="NCBI Taxonomy" id="656744"/>
    <lineage>
        <taxon>Bacteria</taxon>
        <taxon>Pseudomonadati</taxon>
        <taxon>Pseudomonadota</taxon>
        <taxon>Alphaproteobacteria</taxon>
        <taxon>Acetobacterales</taxon>
        <taxon>Acetobacteraceae</taxon>
        <taxon>Gluconobacter</taxon>
    </lineage>
</organism>
<dbReference type="GO" id="GO:0005829">
    <property type="term" value="C:cytosol"/>
    <property type="evidence" value="ECO:0007669"/>
    <property type="project" value="TreeGrafter"/>
</dbReference>
<evidence type="ECO:0000256" key="2">
    <source>
        <dbReference type="ARBA" id="ARBA00004777"/>
    </source>
</evidence>
<comment type="caution">
    <text evidence="11">The sequence shown here is derived from an EMBL/GenBank/DDBJ whole genome shotgun (WGS) entry which is preliminary data.</text>
</comment>
<evidence type="ECO:0000313" key="12">
    <source>
        <dbReference type="Proteomes" id="UP000321230"/>
    </source>
</evidence>
<evidence type="ECO:0000256" key="3">
    <source>
        <dbReference type="ARBA" id="ARBA00006743"/>
    </source>
</evidence>
<dbReference type="SUPFAM" id="SSF51730">
    <property type="entry name" value="FAD-linked oxidoreductase"/>
    <property type="match status" value="1"/>
</dbReference>
<sequence length="176" mass="19735">MTDILSNWLSETRIDGLLSRNSAVPILSFEFIPLRTDAMELRLWHYIRHLAPLAPRFVSVTYGAGGTTQAGTLSTVLRLKRDTDLIPAAHLTCVGVTRADVNDLARCYRDAGVNYIVALRGDLPAGVADYSPRPGWHMPMPVILLPVCVVSSLVWWRWNRFVPCRPMDLTSFMSPR</sequence>
<accession>A0A511AXU2</accession>
<dbReference type="Gene3D" id="3.20.20.220">
    <property type="match status" value="1"/>
</dbReference>
<keyword evidence="10" id="KW-1133">Transmembrane helix</keyword>
<keyword evidence="10" id="KW-0472">Membrane</keyword>
<evidence type="ECO:0000256" key="4">
    <source>
        <dbReference type="ARBA" id="ARBA00022630"/>
    </source>
</evidence>
<evidence type="ECO:0000256" key="5">
    <source>
        <dbReference type="ARBA" id="ARBA00022827"/>
    </source>
</evidence>
<comment type="pathway">
    <text evidence="7">Amino-acid biosynthesis; L-methionine biosynthesis via de novo pathway.</text>
</comment>
<dbReference type="GO" id="GO:0106312">
    <property type="term" value="F:methylenetetrahydrofolate reductase (NADH) activity"/>
    <property type="evidence" value="ECO:0007669"/>
    <property type="project" value="UniProtKB-EC"/>
</dbReference>
<evidence type="ECO:0000256" key="9">
    <source>
        <dbReference type="RuleBase" id="RU003862"/>
    </source>
</evidence>
<keyword evidence="4 9" id="KW-0285">Flavoprotein</keyword>
<protein>
    <recommendedName>
        <fullName evidence="9">Methylenetetrahydrofolate reductase</fullName>
    </recommendedName>
</protein>
<dbReference type="InterPro" id="IPR003171">
    <property type="entry name" value="Mehydrof_redctse-like"/>
</dbReference>
<evidence type="ECO:0000256" key="6">
    <source>
        <dbReference type="ARBA" id="ARBA00023002"/>
    </source>
</evidence>
<dbReference type="UniPathway" id="UPA00193"/>
<keyword evidence="10" id="KW-0812">Transmembrane</keyword>
<feature type="transmembrane region" description="Helical" evidence="10">
    <location>
        <begin position="140"/>
        <end position="158"/>
    </location>
</feature>
<dbReference type="Pfam" id="PF02219">
    <property type="entry name" value="MTHFR"/>
    <property type="match status" value="1"/>
</dbReference>
<dbReference type="GO" id="GO:0009086">
    <property type="term" value="P:methionine biosynthetic process"/>
    <property type="evidence" value="ECO:0007669"/>
    <property type="project" value="TreeGrafter"/>
</dbReference>
<dbReference type="PANTHER" id="PTHR45754:SF3">
    <property type="entry name" value="METHYLENETETRAHYDROFOLATE REDUCTASE (NADPH)"/>
    <property type="match status" value="1"/>
</dbReference>
<dbReference type="GO" id="GO:0035999">
    <property type="term" value="P:tetrahydrofolate interconversion"/>
    <property type="evidence" value="ECO:0007669"/>
    <property type="project" value="UniProtKB-UniPathway"/>
</dbReference>
<comment type="pathway">
    <text evidence="2 9">One-carbon metabolism; tetrahydrofolate interconversion.</text>
</comment>
<keyword evidence="6 9" id="KW-0560">Oxidoreductase</keyword>
<keyword evidence="5 9" id="KW-0274">FAD</keyword>
<evidence type="ECO:0000256" key="8">
    <source>
        <dbReference type="ARBA" id="ARBA00048628"/>
    </source>
</evidence>
<dbReference type="Proteomes" id="UP000321230">
    <property type="component" value="Unassembled WGS sequence"/>
</dbReference>
<dbReference type="AlphaFoldDB" id="A0A511AXU2"/>
<name>A0A511AXU2_9PROT</name>
<dbReference type="InterPro" id="IPR029041">
    <property type="entry name" value="FAD-linked_oxidoreductase-like"/>
</dbReference>
<proteinExistence type="inferred from homology"/>
<dbReference type="EMBL" id="BJUZ01000001">
    <property type="protein sequence ID" value="GEK93030.1"/>
    <property type="molecule type" value="Genomic_DNA"/>
</dbReference>
<dbReference type="GO" id="GO:0071949">
    <property type="term" value="F:FAD binding"/>
    <property type="evidence" value="ECO:0007669"/>
    <property type="project" value="TreeGrafter"/>
</dbReference>
<gene>
    <name evidence="11" type="ORF">GWA01_08000</name>
</gene>
<evidence type="ECO:0000313" key="11">
    <source>
        <dbReference type="EMBL" id="GEK93030.1"/>
    </source>
</evidence>
<dbReference type="RefSeq" id="WP_306416071.1">
    <property type="nucleotide sequence ID" value="NZ_BARC01000004.1"/>
</dbReference>
<evidence type="ECO:0000256" key="1">
    <source>
        <dbReference type="ARBA" id="ARBA00001974"/>
    </source>
</evidence>
<keyword evidence="12" id="KW-1185">Reference proteome</keyword>